<dbReference type="SUPFAM" id="SSF53623">
    <property type="entry name" value="MurD-like peptide ligases, catalytic domain"/>
    <property type="match status" value="1"/>
</dbReference>
<dbReference type="EC" id="6.3.2.10" evidence="10"/>
<dbReference type="GO" id="GO:0047480">
    <property type="term" value="F:UDP-N-acetylmuramoyl-tripeptide-D-alanyl-D-alanine ligase activity"/>
    <property type="evidence" value="ECO:0007669"/>
    <property type="project" value="UniProtKB-EC"/>
</dbReference>
<dbReference type="InterPro" id="IPR036615">
    <property type="entry name" value="Mur_ligase_C_dom_sf"/>
</dbReference>
<keyword evidence="1" id="KW-0963">Cytoplasm</keyword>
<dbReference type="KEGG" id="haby:HLVA_01620"/>
<evidence type="ECO:0000256" key="4">
    <source>
        <dbReference type="ARBA" id="ARBA00022741"/>
    </source>
</evidence>
<protein>
    <recommendedName>
        <fullName evidence="10">UDP-N-acetylmuramoyl-tripeptide--D-alanyl-D-alanine ligase</fullName>
        <ecNumber evidence="10">6.3.2.10</ecNumber>
    </recommendedName>
</protein>
<dbReference type="PANTHER" id="PTHR43024">
    <property type="entry name" value="UDP-N-ACETYLMURAMOYL-TRIPEPTIDE--D-ALANYL-D-ALANINE LIGASE"/>
    <property type="match status" value="1"/>
</dbReference>
<dbReference type="Proteomes" id="UP001321582">
    <property type="component" value="Chromosome"/>
</dbReference>
<dbReference type="NCBIfam" id="TIGR01143">
    <property type="entry name" value="murF"/>
    <property type="match status" value="1"/>
</dbReference>
<dbReference type="Pfam" id="PF02875">
    <property type="entry name" value="Mur_ligase_C"/>
    <property type="match status" value="1"/>
</dbReference>
<evidence type="ECO:0000256" key="8">
    <source>
        <dbReference type="ARBA" id="ARBA00023306"/>
    </source>
</evidence>
<evidence type="ECO:0000256" key="9">
    <source>
        <dbReference type="ARBA" id="ARBA00023316"/>
    </source>
</evidence>
<evidence type="ECO:0000259" key="11">
    <source>
        <dbReference type="Pfam" id="PF02875"/>
    </source>
</evidence>
<dbReference type="InterPro" id="IPR051046">
    <property type="entry name" value="MurCDEF_CellWall_CoF430Synth"/>
</dbReference>
<dbReference type="EMBL" id="AP027059">
    <property type="protein sequence ID" value="BDU49593.1"/>
    <property type="molecule type" value="Genomic_DNA"/>
</dbReference>
<keyword evidence="7 10" id="KW-0573">Peptidoglycan synthesis</keyword>
<feature type="domain" description="Mur ligase C-terminal" evidence="11">
    <location>
        <begin position="292"/>
        <end position="413"/>
    </location>
</feature>
<dbReference type="Gene3D" id="3.40.1190.10">
    <property type="entry name" value="Mur-like, catalytic domain"/>
    <property type="match status" value="1"/>
</dbReference>
<comment type="pathway">
    <text evidence="10">Cell wall biogenesis; peptidoglycan biosynthesis.</text>
</comment>
<evidence type="ECO:0000256" key="6">
    <source>
        <dbReference type="ARBA" id="ARBA00022960"/>
    </source>
</evidence>
<keyword evidence="3 10" id="KW-0132">Cell division</keyword>
<dbReference type="InterPro" id="IPR036565">
    <property type="entry name" value="Mur-like_cat_sf"/>
</dbReference>
<comment type="function">
    <text evidence="10">Involved in cell wall formation. Catalyzes the final step in the synthesis of UDP-N-acetylmuramoyl-pentapeptide, the precursor of murein.</text>
</comment>
<evidence type="ECO:0000256" key="7">
    <source>
        <dbReference type="ARBA" id="ARBA00022984"/>
    </source>
</evidence>
<keyword evidence="2" id="KW-0436">Ligase</keyword>
<dbReference type="Gene3D" id="3.40.1390.10">
    <property type="entry name" value="MurE/MurF, N-terminal domain"/>
    <property type="match status" value="1"/>
</dbReference>
<evidence type="ECO:0000313" key="13">
    <source>
        <dbReference type="EMBL" id="BDU49593.1"/>
    </source>
</evidence>
<dbReference type="Pfam" id="PF08245">
    <property type="entry name" value="Mur_ligase_M"/>
    <property type="match status" value="1"/>
</dbReference>
<evidence type="ECO:0000256" key="1">
    <source>
        <dbReference type="ARBA" id="ARBA00022490"/>
    </source>
</evidence>
<keyword evidence="4" id="KW-0547">Nucleotide-binding</keyword>
<evidence type="ECO:0000259" key="12">
    <source>
        <dbReference type="Pfam" id="PF08245"/>
    </source>
</evidence>
<dbReference type="GO" id="GO:0008360">
    <property type="term" value="P:regulation of cell shape"/>
    <property type="evidence" value="ECO:0007669"/>
    <property type="project" value="UniProtKB-KW"/>
</dbReference>
<dbReference type="GO" id="GO:0051301">
    <property type="term" value="P:cell division"/>
    <property type="evidence" value="ECO:0007669"/>
    <property type="project" value="UniProtKB-KW"/>
</dbReference>
<keyword evidence="9 10" id="KW-0961">Cell wall biogenesis/degradation</keyword>
<dbReference type="Gene3D" id="3.90.190.20">
    <property type="entry name" value="Mur ligase, C-terminal domain"/>
    <property type="match status" value="1"/>
</dbReference>
<feature type="domain" description="Mur ligase central" evidence="12">
    <location>
        <begin position="92"/>
        <end position="269"/>
    </location>
</feature>
<accession>A0AAU9D4W8</accession>
<keyword evidence="8 10" id="KW-0131">Cell cycle</keyword>
<sequence length="422" mass="48401">MMRFDYFLSILKTNRLKTNSKDIKKGDIFVAIRQGNSYLQEAIQNGASVVVYDSEKIFCDFKNSYKVENSIEFLQKLAKKYRETLNTKIIGITGSNGKTTTKDIIYEILSLNKIGKKTEGNLNNHIGVPITILGLEEKDEFAVIEMGMSNLGEIDLLADIVKPEYSIITNIGDSHLEFLKNRKNIFKAKSEIINHTRNRLFINGDDEYLKKLSGIKIGFGKSNDLSARNIIFNEEYSTYLLKCDLGEFNVKLNLVGEHNILNSMFGIAIGLEFGYTINEILDRIANIKISKMRFEKIKRGDTIFINDAYNASPISTKYSLKTFSKLYEDRLKIVILADMLELGEKSRKLHEDLSDNIMDTKADIFIFYGNEMKYLYKKVLKDKRAYYFENKKDIIKLINELSGKKAILLKGSRGMKLEEIIC</sequence>
<dbReference type="GO" id="GO:0071555">
    <property type="term" value="P:cell wall organization"/>
    <property type="evidence" value="ECO:0007669"/>
    <property type="project" value="UniProtKB-KW"/>
</dbReference>
<name>A0AAU9D4W8_9FUSO</name>
<dbReference type="GO" id="GO:0005524">
    <property type="term" value="F:ATP binding"/>
    <property type="evidence" value="ECO:0007669"/>
    <property type="project" value="UniProtKB-KW"/>
</dbReference>
<dbReference type="PANTHER" id="PTHR43024:SF1">
    <property type="entry name" value="UDP-N-ACETYLMURAMOYL-TRIPEPTIDE--D-ALANYL-D-ALANINE LIGASE"/>
    <property type="match status" value="1"/>
</dbReference>
<dbReference type="SUPFAM" id="SSF63418">
    <property type="entry name" value="MurE/MurF N-terminal domain"/>
    <property type="match status" value="1"/>
</dbReference>
<evidence type="ECO:0000256" key="2">
    <source>
        <dbReference type="ARBA" id="ARBA00022598"/>
    </source>
</evidence>
<evidence type="ECO:0000256" key="5">
    <source>
        <dbReference type="ARBA" id="ARBA00022840"/>
    </source>
</evidence>
<keyword evidence="14" id="KW-1185">Reference proteome</keyword>
<dbReference type="GO" id="GO:0009252">
    <property type="term" value="P:peptidoglycan biosynthetic process"/>
    <property type="evidence" value="ECO:0007669"/>
    <property type="project" value="UniProtKB-KW"/>
</dbReference>
<dbReference type="RefSeq" id="WP_307904543.1">
    <property type="nucleotide sequence ID" value="NZ_AP027059.1"/>
</dbReference>
<dbReference type="InterPro" id="IPR013221">
    <property type="entry name" value="Mur_ligase_cen"/>
</dbReference>
<dbReference type="InterPro" id="IPR035911">
    <property type="entry name" value="MurE/MurF_N"/>
</dbReference>
<dbReference type="SUPFAM" id="SSF53244">
    <property type="entry name" value="MurD-like peptide ligases, peptide-binding domain"/>
    <property type="match status" value="1"/>
</dbReference>
<comment type="subcellular location">
    <subcellularLocation>
        <location evidence="10">Cytoplasm</location>
    </subcellularLocation>
</comment>
<dbReference type="AlphaFoldDB" id="A0AAU9D4W8"/>
<proteinExistence type="predicted"/>
<evidence type="ECO:0000313" key="14">
    <source>
        <dbReference type="Proteomes" id="UP001321582"/>
    </source>
</evidence>
<reference evidence="13 14" key="1">
    <citation type="submission" date="2022-11" db="EMBL/GenBank/DDBJ databases">
        <title>Haliovirga abyssi gen. nov., sp. nov., a mesophilic fermentative bacterium isolated from the Iheya North hydrothermal field and the proposal of Haliovirgaceae fam. nov.</title>
        <authorList>
            <person name="Miyazaki U."/>
            <person name="Tame A."/>
            <person name="Miyazaki J."/>
            <person name="Takai K."/>
            <person name="Sawayama S."/>
            <person name="Kitajima M."/>
            <person name="Okamoto A."/>
            <person name="Nakagawa S."/>
        </authorList>
    </citation>
    <scope>NUCLEOTIDE SEQUENCE [LARGE SCALE GENOMIC DNA]</scope>
    <source>
        <strain evidence="13 14">IC12</strain>
    </source>
</reference>
<keyword evidence="5" id="KW-0067">ATP-binding</keyword>
<evidence type="ECO:0000256" key="10">
    <source>
        <dbReference type="RuleBase" id="RU004136"/>
    </source>
</evidence>
<organism evidence="13 14">
    <name type="scientific">Haliovirga abyssi</name>
    <dbReference type="NCBI Taxonomy" id="2996794"/>
    <lineage>
        <taxon>Bacteria</taxon>
        <taxon>Fusobacteriati</taxon>
        <taxon>Fusobacteriota</taxon>
        <taxon>Fusobacteriia</taxon>
        <taxon>Fusobacteriales</taxon>
        <taxon>Haliovirgaceae</taxon>
        <taxon>Haliovirga</taxon>
    </lineage>
</organism>
<evidence type="ECO:0000256" key="3">
    <source>
        <dbReference type="ARBA" id="ARBA00022618"/>
    </source>
</evidence>
<dbReference type="InterPro" id="IPR005863">
    <property type="entry name" value="UDP-N-AcMur_synth"/>
</dbReference>
<keyword evidence="6 10" id="KW-0133">Cell shape</keyword>
<comment type="catalytic activity">
    <reaction evidence="10">
        <text>D-alanyl-D-alanine + UDP-N-acetyl-alpha-D-muramoyl-L-alanyl-gamma-D-glutamyl-meso-2,6-diaminopimelate + ATP = UDP-N-acetyl-alpha-D-muramoyl-L-alanyl-gamma-D-glutamyl-meso-2,6-diaminopimeloyl-D-alanyl-D-alanine + ADP + phosphate + H(+)</text>
        <dbReference type="Rhea" id="RHEA:28374"/>
        <dbReference type="ChEBI" id="CHEBI:15378"/>
        <dbReference type="ChEBI" id="CHEBI:30616"/>
        <dbReference type="ChEBI" id="CHEBI:43474"/>
        <dbReference type="ChEBI" id="CHEBI:57822"/>
        <dbReference type="ChEBI" id="CHEBI:61386"/>
        <dbReference type="ChEBI" id="CHEBI:83905"/>
        <dbReference type="ChEBI" id="CHEBI:456216"/>
        <dbReference type="EC" id="6.3.2.10"/>
    </reaction>
</comment>
<dbReference type="GO" id="GO:0005737">
    <property type="term" value="C:cytoplasm"/>
    <property type="evidence" value="ECO:0007669"/>
    <property type="project" value="UniProtKB-SubCell"/>
</dbReference>
<gene>
    <name evidence="13" type="ORF">HLVA_01620</name>
</gene>
<dbReference type="InterPro" id="IPR004101">
    <property type="entry name" value="Mur_ligase_C"/>
</dbReference>